<dbReference type="PANTHER" id="PTHR41373:SF1">
    <property type="entry name" value="PHOSPHATIDYLGLYCEROL LYSYLTRANSFERASE C-TERMINAL DOMAIN-CONTAINING PROTEIN"/>
    <property type="match status" value="1"/>
</dbReference>
<organism evidence="2 3">
    <name type="scientific">Haloplasma contractile SSD-17B</name>
    <dbReference type="NCBI Taxonomy" id="1033810"/>
    <lineage>
        <taxon>Bacteria</taxon>
        <taxon>Bacillati</taxon>
        <taxon>Mycoplasmatota</taxon>
        <taxon>Mollicutes</taxon>
        <taxon>Haloplasmatales</taxon>
        <taxon>Haloplasmataceae</taxon>
        <taxon>Haloplasma</taxon>
    </lineage>
</organism>
<protein>
    <recommendedName>
        <fullName evidence="1">Phosphatidylglycerol lysyltransferase C-terminal domain-containing protein</fullName>
    </recommendedName>
</protein>
<evidence type="ECO:0000259" key="1">
    <source>
        <dbReference type="Pfam" id="PF09924"/>
    </source>
</evidence>
<reference evidence="2 3" key="1">
    <citation type="journal article" date="2011" name="J. Bacteriol.">
        <title>Genome sequence of Haloplasma contractile, an unusual contractile bacterium from a deep-sea anoxic brine lake.</title>
        <authorList>
            <person name="Antunes A."/>
            <person name="Alam I."/>
            <person name="El Dorry H."/>
            <person name="Siam R."/>
            <person name="Robertson A."/>
            <person name="Bajic V.B."/>
            <person name="Stingl U."/>
        </authorList>
    </citation>
    <scope>NUCLEOTIDE SEQUENCE [LARGE SCALE GENOMIC DNA]</scope>
    <source>
        <strain evidence="2 3">SSD-17B</strain>
    </source>
</reference>
<name>U2FIQ3_9MOLU</name>
<dbReference type="Pfam" id="PF09924">
    <property type="entry name" value="LPG_synthase_C"/>
    <property type="match status" value="1"/>
</dbReference>
<dbReference type="InterPro" id="IPR016732">
    <property type="entry name" value="UCP018688"/>
</dbReference>
<dbReference type="PANTHER" id="PTHR41373">
    <property type="entry name" value="DUF2156 DOMAIN-CONTAINING PROTEIN"/>
    <property type="match status" value="1"/>
</dbReference>
<comment type="caution">
    <text evidence="2">The sequence shown here is derived from an EMBL/GenBank/DDBJ whole genome shotgun (WGS) entry which is preliminary data.</text>
</comment>
<sequence>MDWLQKLEQLDEYKKWYLEELQISDKSIYNDYIRNTEYPANCWTHSFDYLWAHTNSDKVYIFKAKVDHMLVTFLLTKRGRLYLPCLPYGKGSADEVTKVLIKGAEFCHTFNKDSNYTHKSTVIPLNEAQLLFLNKSELFREHFKSEQLSGLERHYSIPKLVNLQGKDFAKVRNKINKFNREYKDAIIRPYRDSDFDEVIKLGEIWVEKSGKKYRKILDGFYFEPIINYHKELNHIILVIVIDGKIVGLTTAGVLPTGETWGCLTKFIKSYHGISEKLTIEMAKELHRIIPSAVYLNVGGDLGSKGLAFAKERYRPVLSYKRYCLFYKKEK</sequence>
<dbReference type="AlphaFoldDB" id="U2FIQ3"/>
<reference evidence="2 3" key="2">
    <citation type="journal article" date="2013" name="PLoS ONE">
        <title>INDIGO - INtegrated Data Warehouse of MIcrobial GenOmes with Examples from the Red Sea Extremophiles.</title>
        <authorList>
            <person name="Alam I."/>
            <person name="Antunes A."/>
            <person name="Kamau A.A."/>
            <person name="Ba Alawi W."/>
            <person name="Kalkatawi M."/>
            <person name="Stingl U."/>
            <person name="Bajic V.B."/>
        </authorList>
    </citation>
    <scope>NUCLEOTIDE SEQUENCE [LARGE SCALE GENOMIC DNA]</scope>
    <source>
        <strain evidence="2 3">SSD-17B</strain>
    </source>
</reference>
<dbReference type="InParanoid" id="U2FIQ3"/>
<dbReference type="InterPro" id="IPR024320">
    <property type="entry name" value="LPG_synthase_C"/>
</dbReference>
<dbReference type="eggNOG" id="COG4866">
    <property type="taxonomic scope" value="Bacteria"/>
</dbReference>
<dbReference type="SUPFAM" id="SSF55729">
    <property type="entry name" value="Acyl-CoA N-acyltransferases (Nat)"/>
    <property type="match status" value="1"/>
</dbReference>
<feature type="domain" description="Phosphatidylglycerol lysyltransferase C-terminal" evidence="1">
    <location>
        <begin position="141"/>
        <end position="324"/>
    </location>
</feature>
<proteinExistence type="predicted"/>
<dbReference type="Proteomes" id="UP000005707">
    <property type="component" value="Unassembled WGS sequence"/>
</dbReference>
<dbReference type="RefSeq" id="WP_008824657.1">
    <property type="nucleotide sequence ID" value="NZ_AFNU02000016.1"/>
</dbReference>
<dbReference type="Gene3D" id="3.40.630.30">
    <property type="match status" value="1"/>
</dbReference>
<dbReference type="InterPro" id="IPR016181">
    <property type="entry name" value="Acyl_CoA_acyltransferase"/>
</dbReference>
<dbReference type="OrthoDB" id="2678076at2"/>
<dbReference type="EMBL" id="AFNU02000016">
    <property type="protein sequence ID" value="ERJ11124.1"/>
    <property type="molecule type" value="Genomic_DNA"/>
</dbReference>
<gene>
    <name evidence="2" type="ORF">HLPCO_002863</name>
</gene>
<evidence type="ECO:0000313" key="2">
    <source>
        <dbReference type="EMBL" id="ERJ11124.1"/>
    </source>
</evidence>
<keyword evidence="3" id="KW-1185">Reference proteome</keyword>
<evidence type="ECO:0000313" key="3">
    <source>
        <dbReference type="Proteomes" id="UP000005707"/>
    </source>
</evidence>
<accession>U2FIQ3</accession>